<evidence type="ECO:0000256" key="8">
    <source>
        <dbReference type="SAM" id="MobiDB-lite"/>
    </source>
</evidence>
<evidence type="ECO:0000256" key="5">
    <source>
        <dbReference type="ARBA" id="ARBA00023125"/>
    </source>
</evidence>
<dbReference type="Pfam" id="PF00125">
    <property type="entry name" value="Histone"/>
    <property type="match status" value="1"/>
</dbReference>
<protein>
    <submittedName>
        <fullName evidence="11">Histone H3-like centromeric protein cnp1</fullName>
    </submittedName>
</protein>
<feature type="region of interest" description="Disordered" evidence="8">
    <location>
        <begin position="1"/>
        <end position="71"/>
    </location>
</feature>
<dbReference type="CDD" id="cd22911">
    <property type="entry name" value="HFD_H3"/>
    <property type="match status" value="1"/>
</dbReference>
<dbReference type="PANTHER" id="PTHR45810">
    <property type="entry name" value="HISTONE H3.2"/>
    <property type="match status" value="1"/>
</dbReference>
<gene>
    <name evidence="11" type="primary">LOC106462068</name>
</gene>
<evidence type="ECO:0000313" key="10">
    <source>
        <dbReference type="Proteomes" id="UP000694941"/>
    </source>
</evidence>
<name>A0ABM1B992_LIMPO</name>
<dbReference type="InterPro" id="IPR007125">
    <property type="entry name" value="H2A/H2B/H3"/>
</dbReference>
<sequence>MPRAQQRKKKTPKKRETLIPAETPSSSQKSRPTNTSLTRSRHLSEQSGPVSNGSPRDDQTPPTRKRRYRPGTRALLEIRKFQKSTNLLLRKLPFSRVVREICQELSSLQYRWEATAILCLQEAAEAYLVHLFEDAYLCSIHARRVTLQPKDIHLARRIRGSVNSFEIF</sequence>
<dbReference type="RefSeq" id="XP_013777404.1">
    <property type="nucleotide sequence ID" value="XM_013921950.2"/>
</dbReference>
<comment type="subcellular location">
    <subcellularLocation>
        <location evidence="2">Chromosome</location>
    </subcellularLocation>
    <subcellularLocation>
        <location evidence="1">Nucleus</location>
    </subcellularLocation>
</comment>
<feature type="compositionally biased region" description="Polar residues" evidence="8">
    <location>
        <begin position="23"/>
        <end position="38"/>
    </location>
</feature>
<dbReference type="GeneID" id="106462068"/>
<accession>A0ABM1B992</accession>
<evidence type="ECO:0000256" key="6">
    <source>
        <dbReference type="ARBA" id="ARBA00023242"/>
    </source>
</evidence>
<dbReference type="InterPro" id="IPR009072">
    <property type="entry name" value="Histone-fold"/>
</dbReference>
<organism evidence="10 11">
    <name type="scientific">Limulus polyphemus</name>
    <name type="common">Atlantic horseshoe crab</name>
    <dbReference type="NCBI Taxonomy" id="6850"/>
    <lineage>
        <taxon>Eukaryota</taxon>
        <taxon>Metazoa</taxon>
        <taxon>Ecdysozoa</taxon>
        <taxon>Arthropoda</taxon>
        <taxon>Chelicerata</taxon>
        <taxon>Merostomata</taxon>
        <taxon>Xiphosura</taxon>
        <taxon>Limulidae</taxon>
        <taxon>Limulus</taxon>
    </lineage>
</organism>
<evidence type="ECO:0000256" key="4">
    <source>
        <dbReference type="ARBA" id="ARBA00022454"/>
    </source>
</evidence>
<keyword evidence="10" id="KW-1185">Reference proteome</keyword>
<evidence type="ECO:0000256" key="7">
    <source>
        <dbReference type="ARBA" id="ARBA00023269"/>
    </source>
</evidence>
<comment type="similarity">
    <text evidence="3">Belongs to the histone H3 family.</text>
</comment>
<feature type="domain" description="Core Histone H2A/H2B/H3" evidence="9">
    <location>
        <begin position="70"/>
        <end position="158"/>
    </location>
</feature>
<evidence type="ECO:0000256" key="3">
    <source>
        <dbReference type="ARBA" id="ARBA00010343"/>
    </source>
</evidence>
<evidence type="ECO:0000259" key="9">
    <source>
        <dbReference type="Pfam" id="PF00125"/>
    </source>
</evidence>
<dbReference type="PANTHER" id="PTHR45810:SF17">
    <property type="entry name" value="HISTONE H3-LIKE CENTROMERIC PROTEIN A"/>
    <property type="match status" value="1"/>
</dbReference>
<evidence type="ECO:0000256" key="1">
    <source>
        <dbReference type="ARBA" id="ARBA00004123"/>
    </source>
</evidence>
<keyword evidence="5" id="KW-0238">DNA-binding</keyword>
<reference evidence="11" key="1">
    <citation type="submission" date="2025-08" db="UniProtKB">
        <authorList>
            <consortium name="RefSeq"/>
        </authorList>
    </citation>
    <scope>IDENTIFICATION</scope>
    <source>
        <tissue evidence="11">Muscle</tissue>
    </source>
</reference>
<keyword evidence="7" id="KW-0544">Nucleosome core</keyword>
<dbReference type="SMART" id="SM00428">
    <property type="entry name" value="H3"/>
    <property type="match status" value="1"/>
</dbReference>
<dbReference type="Gene3D" id="1.10.20.10">
    <property type="entry name" value="Histone, subunit A"/>
    <property type="match status" value="1"/>
</dbReference>
<dbReference type="Proteomes" id="UP000694941">
    <property type="component" value="Unplaced"/>
</dbReference>
<dbReference type="SUPFAM" id="SSF47113">
    <property type="entry name" value="Histone-fold"/>
    <property type="match status" value="1"/>
</dbReference>
<dbReference type="InterPro" id="IPR000164">
    <property type="entry name" value="Histone_H3/CENP-A"/>
</dbReference>
<feature type="compositionally biased region" description="Basic residues" evidence="8">
    <location>
        <begin position="1"/>
        <end position="13"/>
    </location>
</feature>
<feature type="compositionally biased region" description="Polar residues" evidence="8">
    <location>
        <begin position="45"/>
        <end position="54"/>
    </location>
</feature>
<keyword evidence="4" id="KW-0158">Chromosome</keyword>
<proteinExistence type="inferred from homology"/>
<evidence type="ECO:0000256" key="2">
    <source>
        <dbReference type="ARBA" id="ARBA00004286"/>
    </source>
</evidence>
<evidence type="ECO:0000313" key="11">
    <source>
        <dbReference type="RefSeq" id="XP_013777404.1"/>
    </source>
</evidence>
<keyword evidence="6" id="KW-0539">Nucleus</keyword>